<dbReference type="InterPro" id="IPR050738">
    <property type="entry name" value="Sulfatase"/>
</dbReference>
<dbReference type="PANTHER" id="PTHR42693:SF53">
    <property type="entry name" value="ENDO-4-O-SULFATASE"/>
    <property type="match status" value="1"/>
</dbReference>
<evidence type="ECO:0000313" key="4">
    <source>
        <dbReference type="EMBL" id="HHE54285.1"/>
    </source>
</evidence>
<comment type="caution">
    <text evidence="4">The sequence shown here is derived from an EMBL/GenBank/DDBJ whole genome shotgun (WGS) entry which is preliminary data.</text>
</comment>
<dbReference type="SUPFAM" id="SSF53649">
    <property type="entry name" value="Alkaline phosphatase-like"/>
    <property type="match status" value="1"/>
</dbReference>
<name>A0A7V5H207_CALAY</name>
<dbReference type="AlphaFoldDB" id="A0A7V5H207"/>
<keyword evidence="2" id="KW-0378">Hydrolase</keyword>
<protein>
    <submittedName>
        <fullName evidence="4">Arylsulfatase</fullName>
    </submittedName>
</protein>
<dbReference type="EMBL" id="DRTD01000056">
    <property type="protein sequence ID" value="HHE54285.1"/>
    <property type="molecule type" value="Genomic_DNA"/>
</dbReference>
<evidence type="ECO:0000256" key="2">
    <source>
        <dbReference type="ARBA" id="ARBA00022801"/>
    </source>
</evidence>
<dbReference type="Proteomes" id="UP000886111">
    <property type="component" value="Unassembled WGS sequence"/>
</dbReference>
<dbReference type="Gene3D" id="3.40.720.10">
    <property type="entry name" value="Alkaline Phosphatase, subunit A"/>
    <property type="match status" value="1"/>
</dbReference>
<gene>
    <name evidence="4" type="ORF">ENL21_00770</name>
</gene>
<dbReference type="PANTHER" id="PTHR42693">
    <property type="entry name" value="ARYLSULFATASE FAMILY MEMBER"/>
    <property type="match status" value="1"/>
</dbReference>
<sequence>DVQGYGDVFCYGAHGFHTPTLDRMAQEGIRFTSFYVSEAVCSASRASLMTGCYAQRVSIHGALPARSKLGLHPNEETIAELLKKRNYATGMFGKWHLGRLKEFLPINQGFDEYFGLPYSNDMWPYDYHGKRNNSFKIFANPPLRFI</sequence>
<accession>A0A7V5H207</accession>
<evidence type="ECO:0000259" key="3">
    <source>
        <dbReference type="Pfam" id="PF00884"/>
    </source>
</evidence>
<evidence type="ECO:0000256" key="1">
    <source>
        <dbReference type="ARBA" id="ARBA00008779"/>
    </source>
</evidence>
<organism evidence="4">
    <name type="scientific">Caldithrix abyssi</name>
    <dbReference type="NCBI Taxonomy" id="187145"/>
    <lineage>
        <taxon>Bacteria</taxon>
        <taxon>Pseudomonadati</taxon>
        <taxon>Calditrichota</taxon>
        <taxon>Calditrichia</taxon>
        <taxon>Calditrichales</taxon>
        <taxon>Calditrichaceae</taxon>
        <taxon>Caldithrix</taxon>
    </lineage>
</organism>
<dbReference type="GO" id="GO:0004065">
    <property type="term" value="F:arylsulfatase activity"/>
    <property type="evidence" value="ECO:0007669"/>
    <property type="project" value="TreeGrafter"/>
</dbReference>
<dbReference type="InterPro" id="IPR000917">
    <property type="entry name" value="Sulfatase_N"/>
</dbReference>
<dbReference type="InterPro" id="IPR017850">
    <property type="entry name" value="Alkaline_phosphatase_core_sf"/>
</dbReference>
<feature type="non-terminal residue" evidence="4">
    <location>
        <position position="1"/>
    </location>
</feature>
<dbReference type="Pfam" id="PF00884">
    <property type="entry name" value="Sulfatase"/>
    <property type="match status" value="1"/>
</dbReference>
<feature type="domain" description="Sulfatase N-terminal" evidence="3">
    <location>
        <begin position="3"/>
        <end position="128"/>
    </location>
</feature>
<proteinExistence type="inferred from homology"/>
<comment type="similarity">
    <text evidence="1">Belongs to the sulfatase family.</text>
</comment>
<reference evidence="4" key="1">
    <citation type="journal article" date="2020" name="mSystems">
        <title>Genome- and Community-Level Interaction Insights into Carbon Utilization and Element Cycling Functions of Hydrothermarchaeota in Hydrothermal Sediment.</title>
        <authorList>
            <person name="Zhou Z."/>
            <person name="Liu Y."/>
            <person name="Xu W."/>
            <person name="Pan J."/>
            <person name="Luo Z.H."/>
            <person name="Li M."/>
        </authorList>
    </citation>
    <scope>NUCLEOTIDE SEQUENCE [LARGE SCALE GENOMIC DNA]</scope>
    <source>
        <strain evidence="4">HyVt-76</strain>
    </source>
</reference>